<dbReference type="Gene3D" id="3.40.50.720">
    <property type="entry name" value="NAD(P)-binding Rossmann-like Domain"/>
    <property type="match status" value="1"/>
</dbReference>
<dbReference type="PROSITE" id="PS00061">
    <property type="entry name" value="ADH_SHORT"/>
    <property type="match status" value="1"/>
</dbReference>
<protein>
    <recommendedName>
        <fullName evidence="5">Dehydrogenase</fullName>
    </recommendedName>
</protein>
<evidence type="ECO:0000313" key="4">
    <source>
        <dbReference type="EMBL" id="JAV96745.1"/>
    </source>
</evidence>
<organism evidence="4">
    <name type="scientific">Photinus pyralis</name>
    <name type="common">Common eastern firefly</name>
    <name type="synonym">Lampyris pyralis</name>
    <dbReference type="NCBI Taxonomy" id="7054"/>
    <lineage>
        <taxon>Eukaryota</taxon>
        <taxon>Metazoa</taxon>
        <taxon>Ecdysozoa</taxon>
        <taxon>Arthropoda</taxon>
        <taxon>Hexapoda</taxon>
        <taxon>Insecta</taxon>
        <taxon>Pterygota</taxon>
        <taxon>Neoptera</taxon>
        <taxon>Endopterygota</taxon>
        <taxon>Coleoptera</taxon>
        <taxon>Polyphaga</taxon>
        <taxon>Elateriformia</taxon>
        <taxon>Elateroidea</taxon>
        <taxon>Lampyridae</taxon>
        <taxon>Lampyrinae</taxon>
        <taxon>Photinus</taxon>
    </lineage>
</organism>
<name>A0A1Y1NJC3_PHOPY</name>
<comment type="similarity">
    <text evidence="1 3">Belongs to the short-chain dehydrogenases/reductases (SDR) family.</text>
</comment>
<dbReference type="PANTHER" id="PTHR43115">
    <property type="entry name" value="DEHYDROGENASE/REDUCTASE SDR FAMILY MEMBER 11"/>
    <property type="match status" value="1"/>
</dbReference>
<dbReference type="AlphaFoldDB" id="A0A1Y1NJC3"/>
<dbReference type="SUPFAM" id="SSF51735">
    <property type="entry name" value="NAD(P)-binding Rossmann-fold domains"/>
    <property type="match status" value="1"/>
</dbReference>
<dbReference type="FunFam" id="3.40.50.720:FF:000047">
    <property type="entry name" value="NADP-dependent L-serine/L-allo-threonine dehydrogenase"/>
    <property type="match status" value="1"/>
</dbReference>
<dbReference type="InterPro" id="IPR002347">
    <property type="entry name" value="SDR_fam"/>
</dbReference>
<accession>A0A1Y1NJC3</accession>
<dbReference type="EMBL" id="GEZM01003541">
    <property type="protein sequence ID" value="JAV96745.1"/>
    <property type="molecule type" value="Transcribed_RNA"/>
</dbReference>
<dbReference type="KEGG" id="ppyr:116161464"/>
<dbReference type="PANTHER" id="PTHR43115:SF4">
    <property type="entry name" value="DEHYDROGENASE_REDUCTASE SDR FAMILY MEMBER 11"/>
    <property type="match status" value="1"/>
</dbReference>
<keyword evidence="2" id="KW-0560">Oxidoreductase</keyword>
<evidence type="ECO:0008006" key="5">
    <source>
        <dbReference type="Google" id="ProtNLM"/>
    </source>
</evidence>
<evidence type="ECO:0000256" key="3">
    <source>
        <dbReference type="RuleBase" id="RU000363"/>
    </source>
</evidence>
<dbReference type="RefSeq" id="XP_031330679.1">
    <property type="nucleotide sequence ID" value="XM_031474819.1"/>
</dbReference>
<dbReference type="Pfam" id="PF00106">
    <property type="entry name" value="adh_short"/>
    <property type="match status" value="1"/>
</dbReference>
<evidence type="ECO:0000256" key="1">
    <source>
        <dbReference type="ARBA" id="ARBA00006484"/>
    </source>
</evidence>
<dbReference type="GO" id="GO:0016616">
    <property type="term" value="F:oxidoreductase activity, acting on the CH-OH group of donors, NAD or NADP as acceptor"/>
    <property type="evidence" value="ECO:0007669"/>
    <property type="project" value="UniProtKB-ARBA"/>
</dbReference>
<dbReference type="GeneID" id="116161464"/>
<dbReference type="InterPro" id="IPR036291">
    <property type="entry name" value="NAD(P)-bd_dom_sf"/>
</dbReference>
<dbReference type="OrthoDB" id="1933717at2759"/>
<sequence length="250" mass="27085">MERWRGKVAVVTGASMGIGAAISEALVNSGLRVIGIARRIEPIEQKARQFEGRLGKLYPVKADVSKEEDVLGAFEWITNNVGPVQILINNAAVTLEKSLLSCRPTDWATIIDINVIGLCTVTNEAVRIMRAHGNEGHIVHINSLAGHNSTYYPGANVYPASKHAVTALTEALRQELNYVGSKIKVTSISPGLVDTPKVAELKLQDHIIDNLANGCFLRDKDVADSVCYVLGTPPHVQIRELMLDAISTIS</sequence>
<evidence type="ECO:0000256" key="2">
    <source>
        <dbReference type="ARBA" id="ARBA00023002"/>
    </source>
</evidence>
<reference evidence="4" key="1">
    <citation type="journal article" date="2016" name="Sci. Rep.">
        <title>Molecular characterization of firefly nuptial gifts: a multi-omics approach sheds light on postcopulatory sexual selection.</title>
        <authorList>
            <person name="Al-Wathiqui N."/>
            <person name="Fallon T.R."/>
            <person name="South A."/>
            <person name="Weng J.K."/>
            <person name="Lewis S.M."/>
        </authorList>
    </citation>
    <scope>NUCLEOTIDE SEQUENCE</scope>
</reference>
<dbReference type="PRINTS" id="PR00080">
    <property type="entry name" value="SDRFAMILY"/>
</dbReference>
<dbReference type="InterPro" id="IPR020904">
    <property type="entry name" value="Sc_DH/Rdtase_CS"/>
</dbReference>
<proteinExistence type="inferred from homology"/>
<dbReference type="PRINTS" id="PR00081">
    <property type="entry name" value="GDHRDH"/>
</dbReference>